<comment type="caution">
    <text evidence="9">The sequence shown here is derived from an EMBL/GenBank/DDBJ whole genome shotgun (WGS) entry which is preliminary data.</text>
</comment>
<feature type="signal peptide" evidence="7">
    <location>
        <begin position="1"/>
        <end position="20"/>
    </location>
</feature>
<dbReference type="OrthoDB" id="206201at2759"/>
<feature type="active site" description="Charge relay system" evidence="5">
    <location>
        <position position="249"/>
    </location>
</feature>
<keyword evidence="4 5" id="KW-0720">Serine protease</keyword>
<comment type="similarity">
    <text evidence="1 5 6">Belongs to the peptidase S8 family.</text>
</comment>
<evidence type="ECO:0000256" key="5">
    <source>
        <dbReference type="PROSITE-ProRule" id="PRU01240"/>
    </source>
</evidence>
<dbReference type="InterPro" id="IPR034193">
    <property type="entry name" value="PCSK9_ProteinaseK-like"/>
</dbReference>
<evidence type="ECO:0000256" key="3">
    <source>
        <dbReference type="ARBA" id="ARBA00022801"/>
    </source>
</evidence>
<dbReference type="PROSITE" id="PS00138">
    <property type="entry name" value="SUBTILASE_SER"/>
    <property type="match status" value="1"/>
</dbReference>
<dbReference type="Gene3D" id="3.40.50.200">
    <property type="entry name" value="Peptidase S8/S53 domain"/>
    <property type="match status" value="1"/>
</dbReference>
<dbReference type="InterPro" id="IPR000209">
    <property type="entry name" value="Peptidase_S8/S53_dom"/>
</dbReference>
<evidence type="ECO:0000256" key="4">
    <source>
        <dbReference type="ARBA" id="ARBA00022825"/>
    </source>
</evidence>
<feature type="domain" description="Peptidase S8/S53" evidence="8">
    <location>
        <begin position="241"/>
        <end position="478"/>
    </location>
</feature>
<feature type="chain" id="PRO_5004560508" description="Peptidase S8/S53 domain-containing protein" evidence="7">
    <location>
        <begin position="21"/>
        <end position="497"/>
    </location>
</feature>
<feature type="active site" description="Charge relay system" evidence="5">
    <location>
        <position position="443"/>
    </location>
</feature>
<dbReference type="InterPro" id="IPR015500">
    <property type="entry name" value="Peptidase_S8_subtilisin-rel"/>
</dbReference>
<dbReference type="GO" id="GO:0004252">
    <property type="term" value="F:serine-type endopeptidase activity"/>
    <property type="evidence" value="ECO:0007669"/>
    <property type="project" value="UniProtKB-UniRule"/>
</dbReference>
<dbReference type="HOGENOM" id="CLU_011263_1_4_1"/>
<accession>S8ABW0</accession>
<evidence type="ECO:0000256" key="7">
    <source>
        <dbReference type="SAM" id="SignalP"/>
    </source>
</evidence>
<dbReference type="CDD" id="cd04077">
    <property type="entry name" value="Peptidases_S8_PCSK9_ProteinaseK_like"/>
    <property type="match status" value="1"/>
</dbReference>
<evidence type="ECO:0000256" key="1">
    <source>
        <dbReference type="ARBA" id="ARBA00011073"/>
    </source>
</evidence>
<dbReference type="InterPro" id="IPR023827">
    <property type="entry name" value="Peptidase_S8_Asp-AS"/>
</dbReference>
<dbReference type="AlphaFoldDB" id="S8ABW0"/>
<evidence type="ECO:0000256" key="6">
    <source>
        <dbReference type="RuleBase" id="RU003355"/>
    </source>
</evidence>
<dbReference type="STRING" id="1284197.S8ABW0"/>
<evidence type="ECO:0000259" key="8">
    <source>
        <dbReference type="Pfam" id="PF00082"/>
    </source>
</evidence>
<keyword evidence="3 5" id="KW-0378">Hydrolase</keyword>
<dbReference type="OMA" id="NPEWYPV"/>
<feature type="active site" description="Charge relay system" evidence="5">
    <location>
        <position position="280"/>
    </location>
</feature>
<dbReference type="GO" id="GO:0006508">
    <property type="term" value="P:proteolysis"/>
    <property type="evidence" value="ECO:0007669"/>
    <property type="project" value="UniProtKB-KW"/>
</dbReference>
<reference evidence="10" key="2">
    <citation type="submission" date="2013-04" db="EMBL/GenBank/DDBJ databases">
        <title>Genomic mechanisms accounting for the adaptation to parasitism in nematode-trapping fungi.</title>
        <authorList>
            <person name="Ahren D.G."/>
        </authorList>
    </citation>
    <scope>NUCLEOTIDE SEQUENCE [LARGE SCALE GENOMIC DNA]</scope>
    <source>
        <strain evidence="10">CBS 200.50</strain>
    </source>
</reference>
<dbReference type="PROSITE" id="PS00136">
    <property type="entry name" value="SUBTILASE_ASP"/>
    <property type="match status" value="1"/>
</dbReference>
<protein>
    <recommendedName>
        <fullName evidence="8">Peptidase S8/S53 domain-containing protein</fullName>
    </recommendedName>
</protein>
<gene>
    <name evidence="9" type="ORF">H072_5785</name>
</gene>
<dbReference type="InterPro" id="IPR050131">
    <property type="entry name" value="Peptidase_S8_subtilisin-like"/>
</dbReference>
<evidence type="ECO:0000313" key="9">
    <source>
        <dbReference type="EMBL" id="EPS40389.1"/>
    </source>
</evidence>
<dbReference type="eggNOG" id="KOG1153">
    <property type="taxonomic scope" value="Eukaryota"/>
</dbReference>
<dbReference type="Pfam" id="PF00082">
    <property type="entry name" value="Peptidase_S8"/>
    <property type="match status" value="1"/>
</dbReference>
<sequence length="497" mass="53615">MKGIILSAQFLVSILPASLAAPAAPIDFNALNPEWYPVPKSFPSLRHGRGSNFTGADIRGVKDDPSANYIVILHERENRTWSSIFDDMGFSTKEVKQPGRGFSAHGKDADHHGYRTFEIDDGSRIRAFGTNVRMFSMNMLESEAESMGSLEYVAAIEKDQMYYAGVASMSDDVDRSAEYELQPTEGGEDEVNRRQQDQLVRQHDTPWNLQRISSSGRVPPNVGGGPKGLGFDYVYDKSSGAGVDVYMLDTGFNQHVEFGDRATMEFSAFGLDYMVDDHGHGTHTAGTVGSSRYGVAKGVNLRGYKVLDSQNSGSAATILAGLEAALAAHLRRRNNPGFVGSVISMSIGGGGSQAQFNVLQRIVNAGMHVAISAMNDNTDACRMFPGGYSTQLPIFNVGATDINDNRASFSNYGPCVNIQAPGVDIVSTSNENPRGTRVLTGTSMACPAVSGLIAVEMVKYPQLRLDPQAMRGHIQSLALNGMIRGAPQVLLNNGVQR</sequence>
<dbReference type="Proteomes" id="UP000015100">
    <property type="component" value="Unassembled WGS sequence"/>
</dbReference>
<dbReference type="SUPFAM" id="SSF52743">
    <property type="entry name" value="Subtilisin-like"/>
    <property type="match status" value="1"/>
</dbReference>
<dbReference type="PANTHER" id="PTHR43806">
    <property type="entry name" value="PEPTIDASE S8"/>
    <property type="match status" value="1"/>
</dbReference>
<dbReference type="PRINTS" id="PR00723">
    <property type="entry name" value="SUBTILISIN"/>
</dbReference>
<dbReference type="EMBL" id="AQGS01000405">
    <property type="protein sequence ID" value="EPS40389.1"/>
    <property type="molecule type" value="Genomic_DNA"/>
</dbReference>
<evidence type="ECO:0000256" key="2">
    <source>
        <dbReference type="ARBA" id="ARBA00022670"/>
    </source>
</evidence>
<name>S8ABW0_DACHA</name>
<reference evidence="9 10" key="1">
    <citation type="journal article" date="2013" name="PLoS Genet.">
        <title>Genomic mechanisms accounting for the adaptation to parasitism in nematode-trapping fungi.</title>
        <authorList>
            <person name="Meerupati T."/>
            <person name="Andersson K.M."/>
            <person name="Friman E."/>
            <person name="Kumar D."/>
            <person name="Tunlid A."/>
            <person name="Ahren D."/>
        </authorList>
    </citation>
    <scope>NUCLEOTIDE SEQUENCE [LARGE SCALE GENOMIC DNA]</scope>
    <source>
        <strain evidence="9 10">CBS 200.50</strain>
    </source>
</reference>
<dbReference type="PROSITE" id="PS51892">
    <property type="entry name" value="SUBTILASE"/>
    <property type="match status" value="1"/>
</dbReference>
<dbReference type="InterPro" id="IPR036852">
    <property type="entry name" value="Peptidase_S8/S53_dom_sf"/>
</dbReference>
<dbReference type="PANTHER" id="PTHR43806:SF60">
    <property type="entry name" value="PROPROTEIN CONVERTASE SUBTILISIN_KEXIN TYPE 9"/>
    <property type="match status" value="1"/>
</dbReference>
<proteinExistence type="inferred from homology"/>
<organism evidence="9 10">
    <name type="scientific">Dactylellina haptotyla (strain CBS 200.50)</name>
    <name type="common">Nematode-trapping fungus</name>
    <name type="synonym">Monacrosporium haptotylum</name>
    <dbReference type="NCBI Taxonomy" id="1284197"/>
    <lineage>
        <taxon>Eukaryota</taxon>
        <taxon>Fungi</taxon>
        <taxon>Dikarya</taxon>
        <taxon>Ascomycota</taxon>
        <taxon>Pezizomycotina</taxon>
        <taxon>Orbiliomycetes</taxon>
        <taxon>Orbiliales</taxon>
        <taxon>Orbiliaceae</taxon>
        <taxon>Dactylellina</taxon>
    </lineage>
</organism>
<evidence type="ECO:0000313" key="10">
    <source>
        <dbReference type="Proteomes" id="UP000015100"/>
    </source>
</evidence>
<keyword evidence="10" id="KW-1185">Reference proteome</keyword>
<keyword evidence="7" id="KW-0732">Signal</keyword>
<dbReference type="InterPro" id="IPR023828">
    <property type="entry name" value="Peptidase_S8_Ser-AS"/>
</dbReference>
<keyword evidence="2 5" id="KW-0645">Protease</keyword>